<accession>A0A939LPT2</accession>
<dbReference type="Proteomes" id="UP000664209">
    <property type="component" value="Unassembled WGS sequence"/>
</dbReference>
<evidence type="ECO:0000313" key="1">
    <source>
        <dbReference type="EMBL" id="MBO1751724.1"/>
    </source>
</evidence>
<protein>
    <submittedName>
        <fullName evidence="1">Uncharacterized protein</fullName>
    </submittedName>
</protein>
<keyword evidence="2" id="KW-1185">Reference proteome</keyword>
<evidence type="ECO:0000313" key="2">
    <source>
        <dbReference type="Proteomes" id="UP000664209"/>
    </source>
</evidence>
<dbReference type="RefSeq" id="WP_208055396.1">
    <property type="nucleotide sequence ID" value="NZ_JAGEMK010000003.1"/>
</dbReference>
<name>A0A939LPT2_9CELL</name>
<dbReference type="EMBL" id="JAGEMK010000003">
    <property type="protein sequence ID" value="MBO1751724.1"/>
    <property type="molecule type" value="Genomic_DNA"/>
</dbReference>
<reference evidence="1" key="1">
    <citation type="submission" date="2021-03" db="EMBL/GenBank/DDBJ databases">
        <title>Actinotalea soli sp. nov., isolated from soil.</title>
        <authorList>
            <person name="Ping W."/>
            <person name="Zhang J."/>
        </authorList>
    </citation>
    <scope>NUCLEOTIDE SEQUENCE</scope>
    <source>
        <strain evidence="1">BY-33</strain>
    </source>
</reference>
<gene>
    <name evidence="1" type="ORF">J4G33_07910</name>
</gene>
<dbReference type="AlphaFoldDB" id="A0A939LPT2"/>
<organism evidence="1 2">
    <name type="scientific">Actinotalea soli</name>
    <dbReference type="NCBI Taxonomy" id="2819234"/>
    <lineage>
        <taxon>Bacteria</taxon>
        <taxon>Bacillati</taxon>
        <taxon>Actinomycetota</taxon>
        <taxon>Actinomycetes</taxon>
        <taxon>Micrococcales</taxon>
        <taxon>Cellulomonadaceae</taxon>
        <taxon>Actinotalea</taxon>
    </lineage>
</organism>
<comment type="caution">
    <text evidence="1">The sequence shown here is derived from an EMBL/GenBank/DDBJ whole genome shotgun (WGS) entry which is preliminary data.</text>
</comment>
<sequence>MNPPAPYYWSWLVNHGEPRPQTVLPQPRRAVVTTNTYGGHEVTAQVYAIARAPGYVCVRQDIAGRAPWNAWVPEERVLPVG</sequence>
<proteinExistence type="predicted"/>